<dbReference type="eggNOG" id="KOG0851">
    <property type="taxonomic scope" value="Eukaryota"/>
</dbReference>
<comment type="subcellular location">
    <subcellularLocation>
        <location evidence="1 12">Nucleus</location>
    </subcellularLocation>
</comment>
<comment type="function">
    <text evidence="12">Component of the replication protein A complex (RPA) required for DNA recombination, repair and replication. The activity of RPA is mediated by single-stranded DNA binding and protein interactions. Probably involved in repair of double-strand DNA breaks (DSBs) induced by genotoxic stresses.</text>
</comment>
<dbReference type="GO" id="GO:0003684">
    <property type="term" value="F:damaged DNA binding"/>
    <property type="evidence" value="ECO:0000318"/>
    <property type="project" value="GO_Central"/>
</dbReference>
<evidence type="ECO:0000256" key="1">
    <source>
        <dbReference type="ARBA" id="ARBA00004123"/>
    </source>
</evidence>
<dbReference type="GO" id="GO:0006289">
    <property type="term" value="P:nucleotide-excision repair"/>
    <property type="evidence" value="ECO:0000318"/>
    <property type="project" value="GO_Central"/>
</dbReference>
<dbReference type="Pfam" id="PF04057">
    <property type="entry name" value="Rep-A_N"/>
    <property type="match status" value="1"/>
</dbReference>
<evidence type="ECO:0000256" key="4">
    <source>
        <dbReference type="ARBA" id="ARBA00022723"/>
    </source>
</evidence>
<evidence type="ECO:0000256" key="11">
    <source>
        <dbReference type="ARBA" id="ARBA00023242"/>
    </source>
</evidence>
<feature type="domain" description="Replication factor-A protein 1 N-terminal" evidence="13">
    <location>
        <begin position="2"/>
        <end position="59"/>
    </location>
</feature>
<accession>D8QXE7</accession>
<dbReference type="GO" id="GO:0051321">
    <property type="term" value="P:meiotic cell cycle"/>
    <property type="evidence" value="ECO:0000318"/>
    <property type="project" value="GO_Central"/>
</dbReference>
<feature type="domain" description="Replication factor A C-terminal" evidence="14">
    <location>
        <begin position="412"/>
        <end position="557"/>
    </location>
</feature>
<proteinExistence type="inferred from homology"/>
<dbReference type="CDD" id="cd04475">
    <property type="entry name" value="RPA1_DBD_B"/>
    <property type="match status" value="1"/>
</dbReference>
<evidence type="ECO:0000313" key="16">
    <source>
        <dbReference type="EMBL" id="EFJ35034.1"/>
    </source>
</evidence>
<evidence type="ECO:0000256" key="7">
    <source>
        <dbReference type="ARBA" id="ARBA00022833"/>
    </source>
</evidence>
<dbReference type="InterPro" id="IPR013955">
    <property type="entry name" value="Rep_factor-A_C"/>
</dbReference>
<dbReference type="FunFam" id="2.40.50.140:FF:000064">
    <property type="entry name" value="Replication protein A subunit"/>
    <property type="match status" value="1"/>
</dbReference>
<dbReference type="GO" id="GO:0006260">
    <property type="term" value="P:DNA replication"/>
    <property type="evidence" value="ECO:0000318"/>
    <property type="project" value="GO_Central"/>
</dbReference>
<evidence type="ECO:0000256" key="9">
    <source>
        <dbReference type="ARBA" id="ARBA00023172"/>
    </source>
</evidence>
<dbReference type="Proteomes" id="UP000001514">
    <property type="component" value="Unassembled WGS sequence"/>
</dbReference>
<dbReference type="InterPro" id="IPR007199">
    <property type="entry name" value="Rep_factor-A_N"/>
</dbReference>
<evidence type="ECO:0000256" key="10">
    <source>
        <dbReference type="ARBA" id="ARBA00023204"/>
    </source>
</evidence>
<keyword evidence="6 12" id="KW-0863">Zinc-finger</keyword>
<keyword evidence="3 12" id="KW-0235">DNA replication</keyword>
<organism evidence="17">
    <name type="scientific">Selaginella moellendorffii</name>
    <name type="common">Spikemoss</name>
    <dbReference type="NCBI Taxonomy" id="88036"/>
    <lineage>
        <taxon>Eukaryota</taxon>
        <taxon>Viridiplantae</taxon>
        <taxon>Streptophyta</taxon>
        <taxon>Embryophyta</taxon>
        <taxon>Tracheophyta</taxon>
        <taxon>Lycopodiopsida</taxon>
        <taxon>Selaginellales</taxon>
        <taxon>Selaginellaceae</taxon>
        <taxon>Selaginella</taxon>
    </lineage>
</organism>
<dbReference type="GO" id="GO:0000724">
    <property type="term" value="P:double-strand break repair via homologous recombination"/>
    <property type="evidence" value="ECO:0000318"/>
    <property type="project" value="GO_Central"/>
</dbReference>
<dbReference type="InterPro" id="IPR031657">
    <property type="entry name" value="REPA_OB_2"/>
</dbReference>
<dbReference type="GO" id="GO:0043047">
    <property type="term" value="F:single-stranded telomeric DNA binding"/>
    <property type="evidence" value="ECO:0000318"/>
    <property type="project" value="GO_Central"/>
</dbReference>
<dbReference type="EMBL" id="GL377568">
    <property type="protein sequence ID" value="EFJ35034.1"/>
    <property type="molecule type" value="Genomic_DNA"/>
</dbReference>
<dbReference type="FunFam" id="2.40.50.140:FF:000041">
    <property type="entry name" value="Replication protein A subunit"/>
    <property type="match status" value="1"/>
</dbReference>
<dbReference type="InterPro" id="IPR047192">
    <property type="entry name" value="Euk_RPA1_DBD_C"/>
</dbReference>
<keyword evidence="4 12" id="KW-0479">Metal-binding</keyword>
<evidence type="ECO:0000259" key="14">
    <source>
        <dbReference type="Pfam" id="PF08646"/>
    </source>
</evidence>
<evidence type="ECO:0000313" key="17">
    <source>
        <dbReference type="Proteomes" id="UP000001514"/>
    </source>
</evidence>
<dbReference type="STRING" id="88036.D8QXE7"/>
<dbReference type="FunCoup" id="D8QXE7">
    <property type="interactions" value="965"/>
</dbReference>
<dbReference type="GO" id="GO:0005662">
    <property type="term" value="C:DNA replication factor A complex"/>
    <property type="evidence" value="ECO:0000318"/>
    <property type="project" value="GO_Central"/>
</dbReference>
<evidence type="ECO:0000256" key="6">
    <source>
        <dbReference type="ARBA" id="ARBA00022771"/>
    </source>
</evidence>
<keyword evidence="17" id="KW-1185">Reference proteome</keyword>
<keyword evidence="9" id="KW-0233">DNA recombination</keyword>
<sequence length="566" mass="62581">MLSDGSMKAKAMLPTHMSAEVEAGKIQHLGLIRVLSHATSVIPNLPNKALIVTDCEVVSGALDREVGSESSSSAQKTQCDEKPKFLSAPVKSAAQIVQEEHGRAAPAARMGVSRRVYPLVSLTPYQGSWTIKVRVTSKGPLRTYRNARGEGSVFNVELTDEDGTQIQATMFKEAAEKFYPMFELGKATSFLYQVYYVSNGNLRMANRRFSAVKNDYEMTLNASSGVEEVTEPDGKPGVIPLVKYNFVKIEDLAAYVNKRELFDAIGIVQSVSSTMSVRRKVDNTEFAKREIVLVDQSQKTVAVSLWSSLAVEDGAKLLEMLPDAPVVVIRSVRANDFQAGVSLSTSPNSMVWINPDIPEARELRSWYDESGKDATLTSVGAGLSQRAGPTNDNRADISDITAPSVGEGKAAYFTVRACISYIKPDQTMWYTACSTCNRKVSEDSSRFWCEACQRHFDTASRRYIMLAKLTDHSGDAWVSFFNDQAEQILGVSADELATIKSQDDDQRQYSSQLSKVVWSSYVFRVSVAQTEYLGEKRQRITIRAVNDTDWASESRLLLAKMKLESS</sequence>
<evidence type="ECO:0000256" key="2">
    <source>
        <dbReference type="ARBA" id="ARBA00005690"/>
    </source>
</evidence>
<dbReference type="Pfam" id="PF08646">
    <property type="entry name" value="Rep_fac-A_C"/>
    <property type="match status" value="1"/>
</dbReference>
<dbReference type="SUPFAM" id="SSF50249">
    <property type="entry name" value="Nucleic acid-binding proteins"/>
    <property type="match status" value="3"/>
</dbReference>
<dbReference type="Gene3D" id="2.40.50.140">
    <property type="entry name" value="Nucleic acid-binding proteins"/>
    <property type="match status" value="4"/>
</dbReference>
<evidence type="ECO:0000259" key="13">
    <source>
        <dbReference type="Pfam" id="PF04057"/>
    </source>
</evidence>
<dbReference type="Pfam" id="PF16900">
    <property type="entry name" value="REPA_OB_2"/>
    <property type="match status" value="1"/>
</dbReference>
<keyword evidence="5" id="KW-0227">DNA damage</keyword>
<reference evidence="16 17" key="1">
    <citation type="journal article" date="2011" name="Science">
        <title>The Selaginella genome identifies genetic changes associated with the evolution of vascular plants.</title>
        <authorList>
            <person name="Banks J.A."/>
            <person name="Nishiyama T."/>
            <person name="Hasebe M."/>
            <person name="Bowman J.L."/>
            <person name="Gribskov M."/>
            <person name="dePamphilis C."/>
            <person name="Albert V.A."/>
            <person name="Aono N."/>
            <person name="Aoyama T."/>
            <person name="Ambrose B.A."/>
            <person name="Ashton N.W."/>
            <person name="Axtell M.J."/>
            <person name="Barker E."/>
            <person name="Barker M.S."/>
            <person name="Bennetzen J.L."/>
            <person name="Bonawitz N.D."/>
            <person name="Chapple C."/>
            <person name="Cheng C."/>
            <person name="Correa L.G."/>
            <person name="Dacre M."/>
            <person name="DeBarry J."/>
            <person name="Dreyer I."/>
            <person name="Elias M."/>
            <person name="Engstrom E.M."/>
            <person name="Estelle M."/>
            <person name="Feng L."/>
            <person name="Finet C."/>
            <person name="Floyd S.K."/>
            <person name="Frommer W.B."/>
            <person name="Fujita T."/>
            <person name="Gramzow L."/>
            <person name="Gutensohn M."/>
            <person name="Harholt J."/>
            <person name="Hattori M."/>
            <person name="Heyl A."/>
            <person name="Hirai T."/>
            <person name="Hiwatashi Y."/>
            <person name="Ishikawa M."/>
            <person name="Iwata M."/>
            <person name="Karol K.G."/>
            <person name="Koehler B."/>
            <person name="Kolukisaoglu U."/>
            <person name="Kubo M."/>
            <person name="Kurata T."/>
            <person name="Lalonde S."/>
            <person name="Li K."/>
            <person name="Li Y."/>
            <person name="Litt A."/>
            <person name="Lyons E."/>
            <person name="Manning G."/>
            <person name="Maruyama T."/>
            <person name="Michael T.P."/>
            <person name="Mikami K."/>
            <person name="Miyazaki S."/>
            <person name="Morinaga S."/>
            <person name="Murata T."/>
            <person name="Mueller-Roeber B."/>
            <person name="Nelson D.R."/>
            <person name="Obara M."/>
            <person name="Oguri Y."/>
            <person name="Olmstead R.G."/>
            <person name="Onodera N."/>
            <person name="Petersen B.L."/>
            <person name="Pils B."/>
            <person name="Prigge M."/>
            <person name="Rensing S.A."/>
            <person name="Riano-Pachon D.M."/>
            <person name="Roberts A.W."/>
            <person name="Sato Y."/>
            <person name="Scheller H.V."/>
            <person name="Schulz B."/>
            <person name="Schulz C."/>
            <person name="Shakirov E.V."/>
            <person name="Shibagaki N."/>
            <person name="Shinohara N."/>
            <person name="Shippen D.E."/>
            <person name="Soerensen I."/>
            <person name="Sotooka R."/>
            <person name="Sugimoto N."/>
            <person name="Sugita M."/>
            <person name="Sumikawa N."/>
            <person name="Tanurdzic M."/>
            <person name="Theissen G."/>
            <person name="Ulvskov P."/>
            <person name="Wakazuki S."/>
            <person name="Weng J.K."/>
            <person name="Willats W.W."/>
            <person name="Wipf D."/>
            <person name="Wolf P.G."/>
            <person name="Yang L."/>
            <person name="Zimmer A.D."/>
            <person name="Zhu Q."/>
            <person name="Mitros T."/>
            <person name="Hellsten U."/>
            <person name="Loque D."/>
            <person name="Otillar R."/>
            <person name="Salamov A."/>
            <person name="Schmutz J."/>
            <person name="Shapiro H."/>
            <person name="Lindquist E."/>
            <person name="Lucas S."/>
            <person name="Rokhsar D."/>
            <person name="Grigoriev I.V."/>
        </authorList>
    </citation>
    <scope>NUCLEOTIDE SEQUENCE [LARGE SCALE GENOMIC DNA]</scope>
</reference>
<keyword evidence="8 12" id="KW-0238">DNA-binding</keyword>
<dbReference type="AlphaFoldDB" id="D8QXE7"/>
<dbReference type="CDD" id="cd04474">
    <property type="entry name" value="RPA1_DBD_A"/>
    <property type="match status" value="1"/>
</dbReference>
<dbReference type="InterPro" id="IPR004591">
    <property type="entry name" value="Rfa1"/>
</dbReference>
<dbReference type="HOGENOM" id="CLU_012393_3_1_1"/>
<evidence type="ECO:0000259" key="15">
    <source>
        <dbReference type="Pfam" id="PF16900"/>
    </source>
</evidence>
<feature type="domain" description="Replication protein A OB" evidence="15">
    <location>
        <begin position="256"/>
        <end position="353"/>
    </location>
</feature>
<dbReference type="OMA" id="VIRAVFW"/>
<name>D8QXE7_SELML</name>
<dbReference type="FunFam" id="2.40.50.140:FF:000090">
    <property type="entry name" value="Replication protein A subunit"/>
    <property type="match status" value="1"/>
</dbReference>
<dbReference type="PANTHER" id="PTHR47165:SF4">
    <property type="entry name" value="OS03G0429900 PROTEIN"/>
    <property type="match status" value="1"/>
</dbReference>
<dbReference type="InterPro" id="IPR012340">
    <property type="entry name" value="NA-bd_OB-fold"/>
</dbReference>
<evidence type="ECO:0000256" key="3">
    <source>
        <dbReference type="ARBA" id="ARBA00022705"/>
    </source>
</evidence>
<dbReference type="Gramene" id="EFJ35034">
    <property type="protein sequence ID" value="EFJ35034"/>
    <property type="gene ID" value="SELMODRAFT_141493"/>
</dbReference>
<evidence type="ECO:0000256" key="5">
    <source>
        <dbReference type="ARBA" id="ARBA00022763"/>
    </source>
</evidence>
<gene>
    <name evidence="16" type="ORF">SELMODRAFT_141493</name>
</gene>
<evidence type="ECO:0000256" key="12">
    <source>
        <dbReference type="RuleBase" id="RU364130"/>
    </source>
</evidence>
<dbReference type="GO" id="GO:0008270">
    <property type="term" value="F:zinc ion binding"/>
    <property type="evidence" value="ECO:0007669"/>
    <property type="project" value="UniProtKB-KW"/>
</dbReference>
<dbReference type="InParanoid" id="D8QXE7"/>
<dbReference type="PANTHER" id="PTHR47165">
    <property type="entry name" value="OS03G0429900 PROTEIN"/>
    <property type="match status" value="1"/>
</dbReference>
<comment type="similarity">
    <text evidence="2 12">Belongs to the replication factor A protein 1 family.</text>
</comment>
<dbReference type="GO" id="GO:0007004">
    <property type="term" value="P:telomere maintenance via telomerase"/>
    <property type="evidence" value="ECO:0000318"/>
    <property type="project" value="GO_Central"/>
</dbReference>
<dbReference type="KEGG" id="smo:SELMODRAFT_141493"/>
<dbReference type="NCBIfam" id="TIGR00617">
    <property type="entry name" value="rpa1"/>
    <property type="match status" value="1"/>
</dbReference>
<keyword evidence="7 12" id="KW-0862">Zinc</keyword>
<keyword evidence="10" id="KW-0234">DNA repair</keyword>
<keyword evidence="11 12" id="KW-0539">Nucleus</keyword>
<protein>
    <recommendedName>
        <fullName evidence="12">Replication protein A subunit</fullName>
    </recommendedName>
</protein>
<comment type="subunit">
    <text evidence="12">Heterotrimer of RPA1, RPA2 and RPA3 (canonical replication protein A complex).</text>
</comment>
<dbReference type="CDD" id="cd04476">
    <property type="entry name" value="RPA1_DBD_C"/>
    <property type="match status" value="1"/>
</dbReference>
<evidence type="ECO:0000256" key="8">
    <source>
        <dbReference type="ARBA" id="ARBA00023125"/>
    </source>
</evidence>